<dbReference type="PANTHER" id="PTHR35894">
    <property type="entry name" value="GENERAL SECRETION PATHWAY PROTEIN A-RELATED"/>
    <property type="match status" value="1"/>
</dbReference>
<sequence>MSVRHFLDIDGAATLPTEELSLVDQSVADLVRTQAMGAVHGPAGLGKTFAVERALARRVGEVAACWVSFPSRPTMRLVAATLLEELTRVPVTGRRDRFALTAELLEELADHRGRDPRERLLVVDEAQQLNRECIEFLRYLHDHRLTRFALLLVGGDGAWKVLAREPMLRSRIYRRVVFRELTGEQVCALMPRFHPVYAEVAAETLLFVDDHFAHGNLRDWAAFTATAVELCRAGGRDRIDEAIARNAFALHGGTRAGAATR</sequence>
<evidence type="ECO:0000313" key="2">
    <source>
        <dbReference type="EMBL" id="PKB41200.1"/>
    </source>
</evidence>
<accession>A0AA44UUT7</accession>
<gene>
    <name evidence="2" type="ORF">ATL51_0162</name>
</gene>
<dbReference type="InterPro" id="IPR052026">
    <property type="entry name" value="ExeA_AAA_ATPase_DNA-bind"/>
</dbReference>
<organism evidence="2 3">
    <name type="scientific">Pseudonocardia alni</name>
    <name type="common">Amycolata alni</name>
    <dbReference type="NCBI Taxonomy" id="33907"/>
    <lineage>
        <taxon>Bacteria</taxon>
        <taxon>Bacillati</taxon>
        <taxon>Actinomycetota</taxon>
        <taxon>Actinomycetes</taxon>
        <taxon>Pseudonocardiales</taxon>
        <taxon>Pseudonocardiaceae</taxon>
        <taxon>Pseudonocardia</taxon>
    </lineage>
</organism>
<protein>
    <submittedName>
        <fullName evidence="2">AAA domain-containing protein</fullName>
    </submittedName>
</protein>
<dbReference type="Pfam" id="PF13401">
    <property type="entry name" value="AAA_22"/>
    <property type="match status" value="1"/>
</dbReference>
<dbReference type="PANTHER" id="PTHR35894:SF1">
    <property type="entry name" value="PHOSPHORIBULOKINASE _ URIDINE KINASE FAMILY"/>
    <property type="match status" value="1"/>
</dbReference>
<dbReference type="AlphaFoldDB" id="A0AA44UUT7"/>
<dbReference type="InterPro" id="IPR049945">
    <property type="entry name" value="AAA_22"/>
</dbReference>
<name>A0AA44UUT7_PSEA5</name>
<dbReference type="Gene3D" id="3.40.50.300">
    <property type="entry name" value="P-loop containing nucleotide triphosphate hydrolases"/>
    <property type="match status" value="1"/>
</dbReference>
<dbReference type="SUPFAM" id="SSF52540">
    <property type="entry name" value="P-loop containing nucleoside triphosphate hydrolases"/>
    <property type="match status" value="1"/>
</dbReference>
<proteinExistence type="predicted"/>
<reference evidence="2 3" key="1">
    <citation type="submission" date="2017-11" db="EMBL/GenBank/DDBJ databases">
        <title>Sequencing the genomes of 1000 actinobacteria strains.</title>
        <authorList>
            <person name="Klenk H.-P."/>
        </authorList>
    </citation>
    <scope>NUCLEOTIDE SEQUENCE [LARGE SCALE GENOMIC DNA]</scope>
    <source>
        <strain evidence="2 3">DSM 44104</strain>
    </source>
</reference>
<feature type="domain" description="ORC1/DEAH AAA+ ATPase" evidence="1">
    <location>
        <begin position="32"/>
        <end position="162"/>
    </location>
</feature>
<dbReference type="Proteomes" id="UP000232453">
    <property type="component" value="Unassembled WGS sequence"/>
</dbReference>
<dbReference type="InterPro" id="IPR027417">
    <property type="entry name" value="P-loop_NTPase"/>
</dbReference>
<evidence type="ECO:0000259" key="1">
    <source>
        <dbReference type="Pfam" id="PF13401"/>
    </source>
</evidence>
<evidence type="ECO:0000313" key="3">
    <source>
        <dbReference type="Proteomes" id="UP000232453"/>
    </source>
</evidence>
<dbReference type="EMBL" id="PHUJ01000002">
    <property type="protein sequence ID" value="PKB41200.1"/>
    <property type="molecule type" value="Genomic_DNA"/>
</dbReference>
<comment type="caution">
    <text evidence="2">The sequence shown here is derived from an EMBL/GenBank/DDBJ whole genome shotgun (WGS) entry which is preliminary data.</text>
</comment>
<dbReference type="GO" id="GO:0016887">
    <property type="term" value="F:ATP hydrolysis activity"/>
    <property type="evidence" value="ECO:0007669"/>
    <property type="project" value="InterPro"/>
</dbReference>
<dbReference type="RefSeq" id="WP_100877268.1">
    <property type="nucleotide sequence ID" value="NZ_JBEPFP010000014.1"/>
</dbReference>